<proteinExistence type="predicted"/>
<dbReference type="Proteomes" id="UP001165120">
    <property type="component" value="Unassembled WGS sequence"/>
</dbReference>
<protein>
    <submittedName>
        <fullName evidence="2">Unnamed protein product</fullName>
    </submittedName>
</protein>
<name>A0A9W6SUY9_CANBO</name>
<dbReference type="EMBL" id="BSXN01000119">
    <property type="protein sequence ID" value="GME67204.1"/>
    <property type="molecule type" value="Genomic_DNA"/>
</dbReference>
<sequence>MMAIAHHLMARDTFKYTTTPEFYDGLKQATSLEVASSKTLKVTTTSNSISITTTAPESTESSSSPVFYHGLQQASSLDVTQDSLSLSATSYVSFNADDTAFPESLIVESGSGSGYLSPTTTTDDSSSAYTISGTPLPNRVQSNDNQTSPSSTTTVLTTVSEGSSNRNSKNHFISDSKSSYSKTKYLVFAMLGSSLLLGAL</sequence>
<feature type="region of interest" description="Disordered" evidence="1">
    <location>
        <begin position="112"/>
        <end position="173"/>
    </location>
</feature>
<evidence type="ECO:0000256" key="1">
    <source>
        <dbReference type="SAM" id="MobiDB-lite"/>
    </source>
</evidence>
<comment type="caution">
    <text evidence="2">The sequence shown here is derived from an EMBL/GenBank/DDBJ whole genome shotgun (WGS) entry which is preliminary data.</text>
</comment>
<gene>
    <name evidence="2" type="ORF">Cboi02_000063300</name>
</gene>
<feature type="region of interest" description="Disordered" evidence="1">
    <location>
        <begin position="46"/>
        <end position="65"/>
    </location>
</feature>
<keyword evidence="3" id="KW-1185">Reference proteome</keyword>
<feature type="compositionally biased region" description="Low complexity" evidence="1">
    <location>
        <begin position="117"/>
        <end position="132"/>
    </location>
</feature>
<feature type="compositionally biased region" description="Low complexity" evidence="1">
    <location>
        <begin position="147"/>
        <end position="164"/>
    </location>
</feature>
<evidence type="ECO:0000313" key="2">
    <source>
        <dbReference type="EMBL" id="GME67204.1"/>
    </source>
</evidence>
<dbReference type="AlphaFoldDB" id="A0A9W6SUY9"/>
<accession>A0A9W6SUY9</accession>
<evidence type="ECO:0000313" key="3">
    <source>
        <dbReference type="Proteomes" id="UP001165120"/>
    </source>
</evidence>
<organism evidence="2 3">
    <name type="scientific">Candida boidinii</name>
    <name type="common">Yeast</name>
    <dbReference type="NCBI Taxonomy" id="5477"/>
    <lineage>
        <taxon>Eukaryota</taxon>
        <taxon>Fungi</taxon>
        <taxon>Dikarya</taxon>
        <taxon>Ascomycota</taxon>
        <taxon>Saccharomycotina</taxon>
        <taxon>Pichiomycetes</taxon>
        <taxon>Pichiales</taxon>
        <taxon>Pichiaceae</taxon>
        <taxon>Ogataea</taxon>
        <taxon>Ogataea/Candida clade</taxon>
    </lineage>
</organism>
<feature type="compositionally biased region" description="Polar residues" evidence="1">
    <location>
        <begin position="133"/>
        <end position="146"/>
    </location>
</feature>
<reference evidence="2" key="1">
    <citation type="submission" date="2023-04" db="EMBL/GenBank/DDBJ databases">
        <title>Candida boidinii NBRC 10035.</title>
        <authorList>
            <person name="Ichikawa N."/>
            <person name="Sato H."/>
            <person name="Tonouchi N."/>
        </authorList>
    </citation>
    <scope>NUCLEOTIDE SEQUENCE</scope>
    <source>
        <strain evidence="2">NBRC 10035</strain>
    </source>
</reference>